<reference evidence="3" key="1">
    <citation type="submission" date="2023-10" db="EMBL/GenBank/DDBJ databases">
        <authorList>
            <person name="Noh H."/>
        </authorList>
    </citation>
    <scope>NUCLEOTIDE SEQUENCE</scope>
    <source>
        <strain evidence="3">DUCC4014</strain>
    </source>
</reference>
<sequence length="779" mass="83554">MGVRGLQTFLKENRQSLCRSVILDRDGAGARATVPVVVDAWGVIYQLYLDALPWASGGEYLRFYRLTRRLVKAWRAAGLDPTFVFDGASPPEKHATQLERMQGHVSTARMFYTISAATRSGPSFSRGSAILPPFAAPTFARALASLDVPVKFVPRGEADGACVVLADELGGYVLGKDTDFVVLAAAASDRLKGYCPLDMLEWIEGTPDAENEADGGSFTTVTTKQRPGRRTSRLLPPARYNNPTLVLAAYATPALCRLLRLPASTLPLFSSLLGNDYTPANVPELLSAGVTKPSDRIHGVARALREQLDRPRSKDDNAAAELVFRVVRKLCTRPYVNDSELRELADAIIDATMQYSLPTRDCCSVYPFCGELDVAGCTTSLSRMSTPGGTPPEPSPVLKAYSSAQRAGFLNLVTHAWLYPDRVYLYPGLEDPAGPSTRASAAGTAVRYAAYAIADEALGGLRFPAVSGDELEELMQDKEARKLLGVDEGGEDDGESIAESSTSAPDDEADTTLVATTPPRAVVEYLRQGSSNRVGPRRNDLPTLPTSDAPASLKPLPERLGLYLEHLGSKTPLVEALPPRLQPLVAAVRLCVVQAAEADTTGSRRWLKSEVEAVLRAGIGSLTGWELLRDDDDDAFDDTENEYPTLTNRSAELVAQLTAAFTDAQVLAQALLLLPENGVTHLLPYAFISGVALHTALAGVDPSPSTGWRWTAGARDRFKDAKDAVLDLGDDMFGFTRAPKSPPRPKAKGKRPAANGRKVNGGGGGGGSRFDLLSSVDGL</sequence>
<feature type="region of interest" description="Disordered" evidence="2">
    <location>
        <begin position="211"/>
        <end position="232"/>
    </location>
</feature>
<protein>
    <submittedName>
        <fullName evidence="3">Protein asteroid 1</fullName>
    </submittedName>
</protein>
<dbReference type="RefSeq" id="XP_062624658.1">
    <property type="nucleotide sequence ID" value="XM_062768674.1"/>
</dbReference>
<dbReference type="PANTHER" id="PTHR15665">
    <property type="entry name" value="ASTEROID PROTEIN"/>
    <property type="match status" value="1"/>
</dbReference>
<feature type="region of interest" description="Disordered" evidence="2">
    <location>
        <begin position="528"/>
        <end position="554"/>
    </location>
</feature>
<dbReference type="Gene3D" id="3.40.50.1010">
    <property type="entry name" value="5'-nuclease"/>
    <property type="match status" value="1"/>
</dbReference>
<dbReference type="GeneID" id="87805418"/>
<evidence type="ECO:0000313" key="4">
    <source>
        <dbReference type="Proteomes" id="UP000827549"/>
    </source>
</evidence>
<evidence type="ECO:0000313" key="3">
    <source>
        <dbReference type="EMBL" id="WOO78626.1"/>
    </source>
</evidence>
<proteinExistence type="inferred from homology"/>
<dbReference type="InterPro" id="IPR029060">
    <property type="entry name" value="PIN-like_dom_sf"/>
</dbReference>
<dbReference type="PANTHER" id="PTHR15665:SF1">
    <property type="entry name" value="PROTEIN ASTEROID HOMOLOG 1"/>
    <property type="match status" value="1"/>
</dbReference>
<feature type="region of interest" description="Disordered" evidence="2">
    <location>
        <begin position="734"/>
        <end position="779"/>
    </location>
</feature>
<keyword evidence="4" id="KW-1185">Reference proteome</keyword>
<dbReference type="InterPro" id="IPR026832">
    <property type="entry name" value="Asteroid"/>
</dbReference>
<feature type="compositionally biased region" description="Gly residues" evidence="2">
    <location>
        <begin position="759"/>
        <end position="768"/>
    </location>
</feature>
<dbReference type="AlphaFoldDB" id="A0AAF1BFU3"/>
<feature type="region of interest" description="Disordered" evidence="2">
    <location>
        <begin position="485"/>
        <end position="512"/>
    </location>
</feature>
<accession>A0AAF1BFU3</accession>
<name>A0AAF1BFU3_9TREE</name>
<evidence type="ECO:0000256" key="1">
    <source>
        <dbReference type="ARBA" id="ARBA00007398"/>
    </source>
</evidence>
<gene>
    <name evidence="3" type="primary">aste1</name>
    <name evidence="3" type="ORF">LOC62_02G002170</name>
</gene>
<comment type="similarity">
    <text evidence="1">Belongs to the asteroid family.</text>
</comment>
<dbReference type="SUPFAM" id="SSF88723">
    <property type="entry name" value="PIN domain-like"/>
    <property type="match status" value="1"/>
</dbReference>
<organism evidence="3 4">
    <name type="scientific">Vanrija pseudolonga</name>
    <dbReference type="NCBI Taxonomy" id="143232"/>
    <lineage>
        <taxon>Eukaryota</taxon>
        <taxon>Fungi</taxon>
        <taxon>Dikarya</taxon>
        <taxon>Basidiomycota</taxon>
        <taxon>Agaricomycotina</taxon>
        <taxon>Tremellomycetes</taxon>
        <taxon>Trichosporonales</taxon>
        <taxon>Trichosporonaceae</taxon>
        <taxon>Vanrija</taxon>
    </lineage>
</organism>
<evidence type="ECO:0000256" key="2">
    <source>
        <dbReference type="SAM" id="MobiDB-lite"/>
    </source>
</evidence>
<dbReference type="EMBL" id="CP086715">
    <property type="protein sequence ID" value="WOO78626.1"/>
    <property type="molecule type" value="Genomic_DNA"/>
</dbReference>
<dbReference type="Proteomes" id="UP000827549">
    <property type="component" value="Chromosome 2"/>
</dbReference>